<dbReference type="EMBL" id="BKCJ010008782">
    <property type="protein sequence ID" value="GEU83938.1"/>
    <property type="molecule type" value="Genomic_DNA"/>
</dbReference>
<organism evidence="1">
    <name type="scientific">Tanacetum cinerariifolium</name>
    <name type="common">Dalmatian daisy</name>
    <name type="synonym">Chrysanthemum cinerariifolium</name>
    <dbReference type="NCBI Taxonomy" id="118510"/>
    <lineage>
        <taxon>Eukaryota</taxon>
        <taxon>Viridiplantae</taxon>
        <taxon>Streptophyta</taxon>
        <taxon>Embryophyta</taxon>
        <taxon>Tracheophyta</taxon>
        <taxon>Spermatophyta</taxon>
        <taxon>Magnoliopsida</taxon>
        <taxon>eudicotyledons</taxon>
        <taxon>Gunneridae</taxon>
        <taxon>Pentapetalae</taxon>
        <taxon>asterids</taxon>
        <taxon>campanulids</taxon>
        <taxon>Asterales</taxon>
        <taxon>Asteraceae</taxon>
        <taxon>Asteroideae</taxon>
        <taxon>Anthemideae</taxon>
        <taxon>Anthemidinae</taxon>
        <taxon>Tanacetum</taxon>
    </lineage>
</organism>
<gene>
    <name evidence="1" type="ORF">Tci_055916</name>
</gene>
<dbReference type="SUPFAM" id="SSF52047">
    <property type="entry name" value="RNI-like"/>
    <property type="match status" value="1"/>
</dbReference>
<dbReference type="AlphaFoldDB" id="A0A6L2NCL9"/>
<dbReference type="GO" id="GO:0031146">
    <property type="term" value="P:SCF-dependent proteasomal ubiquitin-dependent protein catabolic process"/>
    <property type="evidence" value="ECO:0007669"/>
    <property type="project" value="TreeGrafter"/>
</dbReference>
<proteinExistence type="predicted"/>
<accession>A0A6L2NCL9</accession>
<protein>
    <submittedName>
        <fullName evidence="1">Nucleosome assembly protein 1,4</fullName>
    </submittedName>
</protein>
<dbReference type="GO" id="GO:0019005">
    <property type="term" value="C:SCF ubiquitin ligase complex"/>
    <property type="evidence" value="ECO:0007669"/>
    <property type="project" value="TreeGrafter"/>
</dbReference>
<evidence type="ECO:0000313" key="1">
    <source>
        <dbReference type="EMBL" id="GEU83938.1"/>
    </source>
</evidence>
<dbReference type="PANTHER" id="PTHR13318:SF28">
    <property type="entry name" value="CORONATINE-INSENSITIVE PROTEIN HOMOLOG 2"/>
    <property type="match status" value="1"/>
</dbReference>
<comment type="caution">
    <text evidence="1">The sequence shown here is derived from an EMBL/GenBank/DDBJ whole genome shotgun (WGS) entry which is preliminary data.</text>
</comment>
<dbReference type="InterPro" id="IPR032675">
    <property type="entry name" value="LRR_dom_sf"/>
</dbReference>
<sequence>MGLIAVAQGCCNLEYLHIQLTNISNEALECIGTNLKNLRALFLIVCKEEDDVETISPLDSGFRAMLIGCTKLEKLCINLYEEYLTDVGLGFIGKYGINLRSLSLARIEGSDEGLRALSKGCPRLRKFRMQGCDFSEQAITNFLLNVNSLRLRIKSIPIKVNVFAWKIFLDRLPTR</sequence>
<name>A0A6L2NCL9_TANCI</name>
<dbReference type="PANTHER" id="PTHR13318">
    <property type="entry name" value="PARTNER OF PAIRED, ISOFORM B-RELATED"/>
    <property type="match status" value="1"/>
</dbReference>
<dbReference type="Gene3D" id="3.80.10.10">
    <property type="entry name" value="Ribonuclease Inhibitor"/>
    <property type="match status" value="1"/>
</dbReference>
<reference evidence="1" key="1">
    <citation type="journal article" date="2019" name="Sci. Rep.">
        <title>Draft genome of Tanacetum cinerariifolium, the natural source of mosquito coil.</title>
        <authorList>
            <person name="Yamashiro T."/>
            <person name="Shiraishi A."/>
            <person name="Satake H."/>
            <person name="Nakayama K."/>
        </authorList>
    </citation>
    <scope>NUCLEOTIDE SEQUENCE</scope>
</reference>